<evidence type="ECO:0000256" key="3">
    <source>
        <dbReference type="ARBA" id="ARBA00022475"/>
    </source>
</evidence>
<comment type="subcellular location">
    <subcellularLocation>
        <location evidence="1">Cell membrane</location>
        <topology evidence="1">Multi-pass membrane protein</topology>
    </subcellularLocation>
</comment>
<accession>A0A2D0A620</accession>
<keyword evidence="12" id="KW-0131">Cell cycle</keyword>
<feature type="transmembrane region" description="Helical" evidence="14">
    <location>
        <begin position="115"/>
        <end position="133"/>
    </location>
</feature>
<comment type="caution">
    <text evidence="16">The sequence shown here is derived from an EMBL/GenBank/DDBJ whole genome shotgun (WGS) entry which is preliminary data.</text>
</comment>
<dbReference type="Gene3D" id="1.10.10.10">
    <property type="entry name" value="Winged helix-like DNA-binding domain superfamily/Winged helix DNA-binding domain"/>
    <property type="match status" value="1"/>
</dbReference>
<keyword evidence="17" id="KW-1185">Reference proteome</keyword>
<dbReference type="InterPro" id="IPR025199">
    <property type="entry name" value="FtsK_4TM"/>
</dbReference>
<organism evidence="16 17">
    <name type="scientific">Kaistella haifensis DSM 19056</name>
    <dbReference type="NCBI Taxonomy" id="1450526"/>
    <lineage>
        <taxon>Bacteria</taxon>
        <taxon>Pseudomonadati</taxon>
        <taxon>Bacteroidota</taxon>
        <taxon>Flavobacteriia</taxon>
        <taxon>Flavobacteriales</taxon>
        <taxon>Weeksellaceae</taxon>
        <taxon>Chryseobacterium group</taxon>
        <taxon>Kaistella</taxon>
    </lineage>
</organism>
<dbReference type="SUPFAM" id="SSF52540">
    <property type="entry name" value="P-loop containing nucleoside triphosphate hydrolases"/>
    <property type="match status" value="1"/>
</dbReference>
<evidence type="ECO:0000256" key="7">
    <source>
        <dbReference type="ARBA" id="ARBA00022829"/>
    </source>
</evidence>
<proteinExistence type="inferred from homology"/>
<dbReference type="InterPro" id="IPR036390">
    <property type="entry name" value="WH_DNA-bd_sf"/>
</dbReference>
<evidence type="ECO:0000256" key="14">
    <source>
        <dbReference type="SAM" id="Phobius"/>
    </source>
</evidence>
<dbReference type="Gene3D" id="3.40.50.300">
    <property type="entry name" value="P-loop containing nucleotide triphosphate hydrolases"/>
    <property type="match status" value="1"/>
</dbReference>
<dbReference type="PANTHER" id="PTHR22683">
    <property type="entry name" value="SPORULATION PROTEIN RELATED"/>
    <property type="match status" value="1"/>
</dbReference>
<evidence type="ECO:0000256" key="1">
    <source>
        <dbReference type="ARBA" id="ARBA00004651"/>
    </source>
</evidence>
<dbReference type="GO" id="GO:0051301">
    <property type="term" value="P:cell division"/>
    <property type="evidence" value="ECO:0007669"/>
    <property type="project" value="UniProtKB-KW"/>
</dbReference>
<dbReference type="Pfam" id="PF09397">
    <property type="entry name" value="FtsK_gamma"/>
    <property type="match status" value="1"/>
</dbReference>
<dbReference type="InterPro" id="IPR050206">
    <property type="entry name" value="FtsK/SpoIIIE/SftA"/>
</dbReference>
<evidence type="ECO:0000256" key="10">
    <source>
        <dbReference type="ARBA" id="ARBA00023125"/>
    </source>
</evidence>
<dbReference type="InterPro" id="IPR018541">
    <property type="entry name" value="Ftsk_gamma"/>
</dbReference>
<keyword evidence="10" id="KW-0238">DNA-binding</keyword>
<dbReference type="Proteomes" id="UP000197587">
    <property type="component" value="Unassembled WGS sequence"/>
</dbReference>
<evidence type="ECO:0000256" key="8">
    <source>
        <dbReference type="ARBA" id="ARBA00022840"/>
    </source>
</evidence>
<dbReference type="PROSITE" id="PS50901">
    <property type="entry name" value="FTSK"/>
    <property type="match status" value="1"/>
</dbReference>
<keyword evidence="8 13" id="KW-0067">ATP-binding</keyword>
<feature type="transmembrane region" description="Helical" evidence="14">
    <location>
        <begin position="79"/>
        <end position="103"/>
    </location>
</feature>
<comment type="similarity">
    <text evidence="2">Belongs to the FtsK/SpoIIIE/SftA family.</text>
</comment>
<dbReference type="RefSeq" id="WP_088264521.1">
    <property type="nucleotide sequence ID" value="NZ_JASZ02000022.1"/>
</dbReference>
<evidence type="ECO:0000256" key="13">
    <source>
        <dbReference type="PROSITE-ProRule" id="PRU00289"/>
    </source>
</evidence>
<evidence type="ECO:0000256" key="6">
    <source>
        <dbReference type="ARBA" id="ARBA00022741"/>
    </source>
</evidence>
<dbReference type="GO" id="GO:0005886">
    <property type="term" value="C:plasma membrane"/>
    <property type="evidence" value="ECO:0007669"/>
    <property type="project" value="UniProtKB-SubCell"/>
</dbReference>
<dbReference type="Gene3D" id="3.30.980.40">
    <property type="match status" value="1"/>
</dbReference>
<feature type="binding site" evidence="13">
    <location>
        <begin position="491"/>
        <end position="498"/>
    </location>
    <ligand>
        <name>ATP</name>
        <dbReference type="ChEBI" id="CHEBI:30616"/>
    </ligand>
</feature>
<dbReference type="SMART" id="SM00843">
    <property type="entry name" value="Ftsk_gamma"/>
    <property type="match status" value="1"/>
</dbReference>
<dbReference type="AlphaFoldDB" id="A0A2D0A620"/>
<keyword evidence="11 14" id="KW-0472">Membrane</keyword>
<evidence type="ECO:0000259" key="15">
    <source>
        <dbReference type="PROSITE" id="PS50901"/>
    </source>
</evidence>
<dbReference type="GO" id="GO:0007059">
    <property type="term" value="P:chromosome segregation"/>
    <property type="evidence" value="ECO:0007669"/>
    <property type="project" value="UniProtKB-KW"/>
</dbReference>
<keyword evidence="6 13" id="KW-0547">Nucleotide-binding</keyword>
<dbReference type="SUPFAM" id="SSF46785">
    <property type="entry name" value="Winged helix' DNA-binding domain"/>
    <property type="match status" value="1"/>
</dbReference>
<name>A0A2D0A620_9FLAO</name>
<evidence type="ECO:0000256" key="5">
    <source>
        <dbReference type="ARBA" id="ARBA00022692"/>
    </source>
</evidence>
<sequence length="829" mass="92031">MEKNAKTSPTSTSEQSKILSKPRIFFGVLFVLISIVLTFSFVSYLLNWKADQSQAGTMLDKTVKSSNFFGKIGDWLGNLFIFESIGIAAFAVAFIFFVFGTMIMKKNYFKPWKTFGHSLFFICWLPIFMGAITKGEGVLSGVYGFQIMDFLNSVIGTAGLWLVLFVSIALYFVLEFNLNPKNIKSKLNDLNENTLGKVKAMMPSSENFEADEELEEIAKVDTEKTNIVSPTSAPVTPVEIPVKGFPEVEISNDFETIKTPNKTTFDEGEIPQKITVTETSAAEINLNPTTTPTPKTDNIEFKVEVAKTMDILDETDQKSQELIDKHGLYDHKLDLAKFQMPTIDLLRDYGNEEISINRDELEENKNKIVGLLKNFNVGIAEIKATVGPTVTLYEIVPEAGIRVASIKKLQDDIALNLSALGIRIIAPMPGKGTIGIEVPRKNPSMVSMRSVIASQKFQNTDMDLPVVFGKTISNEIFMADLAKMPHLLMAGATGQGKSVGINAILTSLLYKKHPSELKFVMVDPKKVELSLYSKIERHYLAKLPDGDDAIITDTHKVINTLNSLCIEMDQRYDLLKNAFCKNLKEYNKKFSERKLNPENGHRYLPYIVLVVDEFADLIMTAGKEVELPIARLAQLARAVGIHLIVATQRPSVNVITGMIKANFPARAAFRVISSVDSRTILDSPGADQLIGKGDMLYFNGNEILRLQCAFVDTPEVEKIAEFIGEQKGYASAFMLPEYSSEETTSSAGTFDPNEKDALFEDAARIVVSTQQGSTSMLQRQLKLGYNRAGRIMDQLEASGIVGGFNGAKAREVLISDLNSLEQFLEELRN</sequence>
<feature type="transmembrane region" description="Helical" evidence="14">
    <location>
        <begin position="153"/>
        <end position="174"/>
    </location>
</feature>
<keyword evidence="7" id="KW-0159">Chromosome partition</keyword>
<dbReference type="InterPro" id="IPR041027">
    <property type="entry name" value="FtsK_alpha"/>
</dbReference>
<keyword evidence="9 14" id="KW-1133">Transmembrane helix</keyword>
<dbReference type="GO" id="GO:0005524">
    <property type="term" value="F:ATP binding"/>
    <property type="evidence" value="ECO:0007669"/>
    <property type="project" value="UniProtKB-UniRule"/>
</dbReference>
<keyword evidence="4 16" id="KW-0132">Cell division</keyword>
<evidence type="ECO:0000256" key="12">
    <source>
        <dbReference type="ARBA" id="ARBA00023306"/>
    </source>
</evidence>
<dbReference type="InterPro" id="IPR002543">
    <property type="entry name" value="FtsK_dom"/>
</dbReference>
<evidence type="ECO:0000256" key="11">
    <source>
        <dbReference type="ARBA" id="ARBA00023136"/>
    </source>
</evidence>
<keyword evidence="3" id="KW-1003">Cell membrane</keyword>
<evidence type="ECO:0000256" key="4">
    <source>
        <dbReference type="ARBA" id="ARBA00022618"/>
    </source>
</evidence>
<dbReference type="GO" id="GO:0003677">
    <property type="term" value="F:DNA binding"/>
    <property type="evidence" value="ECO:0007669"/>
    <property type="project" value="UniProtKB-KW"/>
</dbReference>
<feature type="transmembrane region" description="Helical" evidence="14">
    <location>
        <begin position="24"/>
        <end position="46"/>
    </location>
</feature>
<evidence type="ECO:0000256" key="2">
    <source>
        <dbReference type="ARBA" id="ARBA00006474"/>
    </source>
</evidence>
<dbReference type="InterPro" id="IPR036388">
    <property type="entry name" value="WH-like_DNA-bd_sf"/>
</dbReference>
<dbReference type="Pfam" id="PF17854">
    <property type="entry name" value="FtsK_alpha"/>
    <property type="match status" value="1"/>
</dbReference>
<dbReference type="Pfam" id="PF13491">
    <property type="entry name" value="FtsK_4TM"/>
    <property type="match status" value="1"/>
</dbReference>
<evidence type="ECO:0000313" key="17">
    <source>
        <dbReference type="Proteomes" id="UP000197587"/>
    </source>
</evidence>
<dbReference type="Pfam" id="PF01580">
    <property type="entry name" value="FtsK_SpoIIIE"/>
    <property type="match status" value="1"/>
</dbReference>
<dbReference type="PANTHER" id="PTHR22683:SF41">
    <property type="entry name" value="DNA TRANSLOCASE FTSK"/>
    <property type="match status" value="1"/>
</dbReference>
<feature type="domain" description="FtsK" evidence="15">
    <location>
        <begin position="473"/>
        <end position="678"/>
    </location>
</feature>
<dbReference type="InterPro" id="IPR027417">
    <property type="entry name" value="P-loop_NTPase"/>
</dbReference>
<keyword evidence="5 14" id="KW-0812">Transmembrane</keyword>
<evidence type="ECO:0000313" key="16">
    <source>
        <dbReference type="EMBL" id="OWK97706.1"/>
    </source>
</evidence>
<evidence type="ECO:0000256" key="9">
    <source>
        <dbReference type="ARBA" id="ARBA00022989"/>
    </source>
</evidence>
<gene>
    <name evidence="16" type="ORF">AP75_09930</name>
</gene>
<reference evidence="16 17" key="1">
    <citation type="submission" date="2017-05" db="EMBL/GenBank/DDBJ databases">
        <title>Genome of Chryseobacterium haifense.</title>
        <authorList>
            <person name="Newman J.D."/>
        </authorList>
    </citation>
    <scope>NUCLEOTIDE SEQUENCE [LARGE SCALE GENOMIC DNA]</scope>
    <source>
        <strain evidence="16 17">DSM 19056</strain>
    </source>
</reference>
<protein>
    <submittedName>
        <fullName evidence="16">Cell division protein FtsK</fullName>
    </submittedName>
</protein>
<dbReference type="EMBL" id="JASZ02000022">
    <property type="protein sequence ID" value="OWK97706.1"/>
    <property type="molecule type" value="Genomic_DNA"/>
</dbReference>